<dbReference type="Proteomes" id="UP001205105">
    <property type="component" value="Unassembled WGS sequence"/>
</dbReference>
<evidence type="ECO:0000313" key="1">
    <source>
        <dbReference type="EMBL" id="KAI7837660.1"/>
    </source>
</evidence>
<name>A0AAD5DL95_9CHLO</name>
<gene>
    <name evidence="1" type="ORF">COHA_008522</name>
</gene>
<sequence length="176" mass="18651">MKFELDDDTVLRLVQQFISAMLPCPALAEASSCSVMKFELDDDTVLRLSGVATAAYSATLLVVPRTSHDIFYVAQTGSTANDEHIATARWFGAALACDAATTLSVGLSEASQDAKRNALRANGLCWLASGGMHLYNAGAGVQKKDVAYSSAALAGVLGALCLWRGFRNNDDDAKEL</sequence>
<dbReference type="AlphaFoldDB" id="A0AAD5DL95"/>
<accession>A0AAD5DL95</accession>
<dbReference type="EMBL" id="JADXDR010000146">
    <property type="protein sequence ID" value="KAI7837660.1"/>
    <property type="molecule type" value="Genomic_DNA"/>
</dbReference>
<organism evidence="1 2">
    <name type="scientific">Chlorella ohadii</name>
    <dbReference type="NCBI Taxonomy" id="2649997"/>
    <lineage>
        <taxon>Eukaryota</taxon>
        <taxon>Viridiplantae</taxon>
        <taxon>Chlorophyta</taxon>
        <taxon>core chlorophytes</taxon>
        <taxon>Trebouxiophyceae</taxon>
        <taxon>Chlorellales</taxon>
        <taxon>Chlorellaceae</taxon>
        <taxon>Chlorella clade</taxon>
        <taxon>Chlorella</taxon>
    </lineage>
</organism>
<proteinExistence type="predicted"/>
<keyword evidence="2" id="KW-1185">Reference proteome</keyword>
<protein>
    <submittedName>
        <fullName evidence="1">Uncharacterized protein</fullName>
    </submittedName>
</protein>
<comment type="caution">
    <text evidence="1">The sequence shown here is derived from an EMBL/GenBank/DDBJ whole genome shotgun (WGS) entry which is preliminary data.</text>
</comment>
<reference evidence="1" key="1">
    <citation type="submission" date="2020-11" db="EMBL/GenBank/DDBJ databases">
        <title>Chlorella ohadii genome sequencing and assembly.</title>
        <authorList>
            <person name="Murik O."/>
            <person name="Treves H."/>
            <person name="Kedem I."/>
            <person name="Shotland Y."/>
            <person name="Kaplan A."/>
        </authorList>
    </citation>
    <scope>NUCLEOTIDE SEQUENCE</scope>
    <source>
        <strain evidence="1">1</strain>
    </source>
</reference>
<evidence type="ECO:0000313" key="2">
    <source>
        <dbReference type="Proteomes" id="UP001205105"/>
    </source>
</evidence>